<dbReference type="InterPro" id="IPR039564">
    <property type="entry name" value="Peptidase_C39-like"/>
</dbReference>
<dbReference type="PANTHER" id="PTHR37806">
    <property type="entry name" value="LMO0724 PROTEIN"/>
    <property type="match status" value="1"/>
</dbReference>
<dbReference type="AlphaFoldDB" id="A0A1F5FJV0"/>
<dbReference type="GO" id="GO:0008233">
    <property type="term" value="F:peptidase activity"/>
    <property type="evidence" value="ECO:0007669"/>
    <property type="project" value="InterPro"/>
</dbReference>
<dbReference type="SUPFAM" id="SSF54001">
    <property type="entry name" value="Cysteine proteinases"/>
    <property type="match status" value="1"/>
</dbReference>
<feature type="domain" description="Peptidase C39" evidence="1">
    <location>
        <begin position="14"/>
        <end position="154"/>
    </location>
</feature>
<dbReference type="GO" id="GO:0006508">
    <property type="term" value="P:proteolysis"/>
    <property type="evidence" value="ECO:0007669"/>
    <property type="project" value="InterPro"/>
</dbReference>
<dbReference type="Gene3D" id="3.90.70.10">
    <property type="entry name" value="Cysteine proteinases"/>
    <property type="match status" value="1"/>
</dbReference>
<dbReference type="InterPro" id="IPR038765">
    <property type="entry name" value="Papain-like_cys_pep_sf"/>
</dbReference>
<dbReference type="GO" id="GO:0016020">
    <property type="term" value="C:membrane"/>
    <property type="evidence" value="ECO:0007669"/>
    <property type="project" value="InterPro"/>
</dbReference>
<gene>
    <name evidence="2" type="ORF">A2368_03100</name>
</gene>
<reference evidence="2 3" key="1">
    <citation type="journal article" date="2016" name="Nat. Commun.">
        <title>Thousands of microbial genomes shed light on interconnected biogeochemical processes in an aquifer system.</title>
        <authorList>
            <person name="Anantharaman K."/>
            <person name="Brown C.T."/>
            <person name="Hug L.A."/>
            <person name="Sharon I."/>
            <person name="Castelle C.J."/>
            <person name="Probst A.J."/>
            <person name="Thomas B.C."/>
            <person name="Singh A."/>
            <person name="Wilkins M.J."/>
            <person name="Karaoz U."/>
            <person name="Brodie E.L."/>
            <person name="Williams K.H."/>
            <person name="Hubbard S.S."/>
            <person name="Banfield J.F."/>
        </authorList>
    </citation>
    <scope>NUCLEOTIDE SEQUENCE [LARGE SCALE GENOMIC DNA]</scope>
</reference>
<evidence type="ECO:0000313" key="3">
    <source>
        <dbReference type="Proteomes" id="UP000176682"/>
    </source>
</evidence>
<dbReference type="EMBL" id="MFAM01000006">
    <property type="protein sequence ID" value="OGD79871.1"/>
    <property type="molecule type" value="Genomic_DNA"/>
</dbReference>
<evidence type="ECO:0000313" key="2">
    <source>
        <dbReference type="EMBL" id="OGD79871.1"/>
    </source>
</evidence>
<dbReference type="InterPro" id="IPR005074">
    <property type="entry name" value="Peptidase_C39"/>
</dbReference>
<dbReference type="GO" id="GO:0005524">
    <property type="term" value="F:ATP binding"/>
    <property type="evidence" value="ECO:0007669"/>
    <property type="project" value="InterPro"/>
</dbReference>
<evidence type="ECO:0000259" key="1">
    <source>
        <dbReference type="PROSITE" id="PS50990"/>
    </source>
</evidence>
<dbReference type="Pfam" id="PF13529">
    <property type="entry name" value="Peptidase_C39_2"/>
    <property type="match status" value="1"/>
</dbReference>
<comment type="caution">
    <text evidence="2">The sequence shown here is derived from an EMBL/GenBank/DDBJ whole genome shotgun (WGS) entry which is preliminary data.</text>
</comment>
<organism evidence="2 3">
    <name type="scientific">Candidatus Collierbacteria bacterium RIFOXYB1_FULL_49_13</name>
    <dbReference type="NCBI Taxonomy" id="1817728"/>
    <lineage>
        <taxon>Bacteria</taxon>
        <taxon>Candidatus Collieribacteriota</taxon>
    </lineage>
</organism>
<name>A0A1F5FJV0_9BACT</name>
<dbReference type="PANTHER" id="PTHR37806:SF1">
    <property type="entry name" value="PEPTIDASE C39-LIKE DOMAIN-CONTAINING PROTEIN"/>
    <property type="match status" value="1"/>
</dbReference>
<proteinExistence type="predicted"/>
<dbReference type="Proteomes" id="UP000176682">
    <property type="component" value="Unassembled WGS sequence"/>
</dbReference>
<dbReference type="PROSITE" id="PS50990">
    <property type="entry name" value="PEPTIDASE_C39"/>
    <property type="match status" value="1"/>
</dbReference>
<accession>A0A1F5FJV0</accession>
<sequence>MDNRPNLLPVKPFQETLHGGYCGPATLKMVLAYYGIEKSEEELAQACGKDTELGVDDQAIKRVAESFGLTVEIKNNSSFEDIQTWLDKKVPVIVNWFTRGRTDYPEDEVADGHYSVVVGLDNQQIYLQDPEVGRVRKVERNEFKKVWFDFSSEFIEKWENLIVRQIIAVYR</sequence>
<protein>
    <recommendedName>
        <fullName evidence="1">Peptidase C39 domain-containing protein</fullName>
    </recommendedName>
</protein>